<reference evidence="9 10" key="1">
    <citation type="journal article" date="2010" name="Stand. Genomic Sci.">
        <title>Complete genome sequence of Cellulomonas flavigena type strain (134).</title>
        <authorList>
            <person name="Abt B."/>
            <person name="Foster B."/>
            <person name="Lapidus A."/>
            <person name="Clum A."/>
            <person name="Sun H."/>
            <person name="Pukall R."/>
            <person name="Lucas S."/>
            <person name="Glavina Del Rio T."/>
            <person name="Nolan M."/>
            <person name="Tice H."/>
            <person name="Cheng J.F."/>
            <person name="Pitluck S."/>
            <person name="Liolios K."/>
            <person name="Ivanova N."/>
            <person name="Mavromatis K."/>
            <person name="Ovchinnikova G."/>
            <person name="Pati A."/>
            <person name="Goodwin L."/>
            <person name="Chen A."/>
            <person name="Palaniappan K."/>
            <person name="Land M."/>
            <person name="Hauser L."/>
            <person name="Chang Y.J."/>
            <person name="Jeffries C.D."/>
            <person name="Rohde M."/>
            <person name="Goker M."/>
            <person name="Woyke T."/>
            <person name="Bristow J."/>
            <person name="Eisen J.A."/>
            <person name="Markowitz V."/>
            <person name="Hugenholtz P."/>
            <person name="Kyrpides N.C."/>
            <person name="Klenk H.P."/>
        </authorList>
    </citation>
    <scope>NUCLEOTIDE SEQUENCE [LARGE SCALE GENOMIC DNA]</scope>
    <source>
        <strain evidence="10">ATCC 482 / DSM 20109 / BCRC 11376 / JCM 18109 / NBRC 3775 / NCIMB 8073 / NRS 134</strain>
    </source>
</reference>
<protein>
    <submittedName>
        <fullName evidence="9">DNA polymerase beta domain protein region</fullName>
    </submittedName>
</protein>
<dbReference type="HOGENOM" id="CLU_130257_4_1_11"/>
<evidence type="ECO:0000256" key="6">
    <source>
        <dbReference type="ARBA" id="ARBA00022840"/>
    </source>
</evidence>
<dbReference type="PANTHER" id="PTHR33571:SF14">
    <property type="entry name" value="PROTEIN ADENYLYLTRANSFERASE MJ0435-RELATED"/>
    <property type="match status" value="1"/>
</dbReference>
<comment type="cofactor">
    <cofactor evidence="1">
        <name>Mg(2+)</name>
        <dbReference type="ChEBI" id="CHEBI:18420"/>
    </cofactor>
</comment>
<accession>D5UGD8</accession>
<dbReference type="GO" id="GO:0046872">
    <property type="term" value="F:metal ion binding"/>
    <property type="evidence" value="ECO:0007669"/>
    <property type="project" value="UniProtKB-KW"/>
</dbReference>
<dbReference type="GO" id="GO:0005524">
    <property type="term" value="F:ATP binding"/>
    <property type="evidence" value="ECO:0007669"/>
    <property type="project" value="UniProtKB-KW"/>
</dbReference>
<keyword evidence="4" id="KW-0479">Metal-binding</keyword>
<sequence length="131" mass="14915">MGRPAPPESPWRCRWGEETTTSRRGWATTSLFAMIRVDERQHHALVELCARYGFARLEVFGSVARGEDRADSDIDVLYDLLPGRHLTWEVVDAADEMAEILGRPVDLVSRRAVHPLLRERIETEARALYAA</sequence>
<evidence type="ECO:0000259" key="8">
    <source>
        <dbReference type="Pfam" id="PF18765"/>
    </source>
</evidence>
<dbReference type="InterPro" id="IPR041633">
    <property type="entry name" value="Polbeta"/>
</dbReference>
<evidence type="ECO:0000256" key="5">
    <source>
        <dbReference type="ARBA" id="ARBA00022741"/>
    </source>
</evidence>
<dbReference type="PANTHER" id="PTHR33571">
    <property type="entry name" value="SSL8005 PROTEIN"/>
    <property type="match status" value="1"/>
</dbReference>
<dbReference type="SUPFAM" id="SSF81301">
    <property type="entry name" value="Nucleotidyltransferase"/>
    <property type="match status" value="1"/>
</dbReference>
<name>D5UGD8_CELFN</name>
<evidence type="ECO:0000313" key="10">
    <source>
        <dbReference type="Proteomes" id="UP000000849"/>
    </source>
</evidence>
<keyword evidence="3" id="KW-0548">Nucleotidyltransferase</keyword>
<evidence type="ECO:0000256" key="4">
    <source>
        <dbReference type="ARBA" id="ARBA00022723"/>
    </source>
</evidence>
<dbReference type="KEGG" id="cfl:Cfla_0202"/>
<dbReference type="InterPro" id="IPR052038">
    <property type="entry name" value="Type-VII_TA_antitoxin"/>
</dbReference>
<gene>
    <name evidence="9" type="ordered locus">Cfla_0202</name>
</gene>
<keyword evidence="5" id="KW-0547">Nucleotide-binding</keyword>
<keyword evidence="2" id="KW-0808">Transferase</keyword>
<evidence type="ECO:0000256" key="1">
    <source>
        <dbReference type="ARBA" id="ARBA00001946"/>
    </source>
</evidence>
<keyword evidence="10" id="KW-1185">Reference proteome</keyword>
<dbReference type="Proteomes" id="UP000000849">
    <property type="component" value="Chromosome"/>
</dbReference>
<dbReference type="Gene3D" id="3.30.460.10">
    <property type="entry name" value="Beta Polymerase, domain 2"/>
    <property type="match status" value="1"/>
</dbReference>
<keyword evidence="7" id="KW-0460">Magnesium</keyword>
<evidence type="ECO:0000256" key="2">
    <source>
        <dbReference type="ARBA" id="ARBA00022679"/>
    </source>
</evidence>
<organism evidence="9 10">
    <name type="scientific">Cellulomonas flavigena (strain ATCC 482 / DSM 20109 / BCRC 11376 / JCM 18109 / NBRC 3775 / NCIMB 8073 / NRS 134)</name>
    <dbReference type="NCBI Taxonomy" id="446466"/>
    <lineage>
        <taxon>Bacteria</taxon>
        <taxon>Bacillati</taxon>
        <taxon>Actinomycetota</taxon>
        <taxon>Actinomycetes</taxon>
        <taxon>Micrococcales</taxon>
        <taxon>Cellulomonadaceae</taxon>
        <taxon>Cellulomonas</taxon>
    </lineage>
</organism>
<evidence type="ECO:0000313" key="9">
    <source>
        <dbReference type="EMBL" id="ADG73121.1"/>
    </source>
</evidence>
<proteinExistence type="predicted"/>
<dbReference type="CDD" id="cd05403">
    <property type="entry name" value="NT_KNTase_like"/>
    <property type="match status" value="1"/>
</dbReference>
<evidence type="ECO:0000256" key="7">
    <source>
        <dbReference type="ARBA" id="ARBA00022842"/>
    </source>
</evidence>
<dbReference type="EMBL" id="CP001964">
    <property type="protein sequence ID" value="ADG73121.1"/>
    <property type="molecule type" value="Genomic_DNA"/>
</dbReference>
<feature type="domain" description="Polymerase beta nucleotidyltransferase" evidence="8">
    <location>
        <begin position="59"/>
        <end position="129"/>
    </location>
</feature>
<keyword evidence="6" id="KW-0067">ATP-binding</keyword>
<dbReference type="Pfam" id="PF18765">
    <property type="entry name" value="Polbeta"/>
    <property type="match status" value="1"/>
</dbReference>
<evidence type="ECO:0000256" key="3">
    <source>
        <dbReference type="ARBA" id="ARBA00022695"/>
    </source>
</evidence>
<dbReference type="STRING" id="446466.Cfla_0202"/>
<dbReference type="AlphaFoldDB" id="D5UGD8"/>
<dbReference type="eggNOG" id="COG1669">
    <property type="taxonomic scope" value="Bacteria"/>
</dbReference>
<dbReference type="InterPro" id="IPR043519">
    <property type="entry name" value="NT_sf"/>
</dbReference>
<dbReference type="GO" id="GO:0016779">
    <property type="term" value="F:nucleotidyltransferase activity"/>
    <property type="evidence" value="ECO:0007669"/>
    <property type="project" value="UniProtKB-KW"/>
</dbReference>